<accession>A0A1H5MQA5</accession>
<evidence type="ECO:0000313" key="4">
    <source>
        <dbReference type="Proteomes" id="UP000199129"/>
    </source>
</evidence>
<dbReference type="EMBL" id="PYWX01000024">
    <property type="protein sequence ID" value="PTC29492.1"/>
    <property type="molecule type" value="Genomic_DNA"/>
</dbReference>
<evidence type="ECO:0000313" key="1">
    <source>
        <dbReference type="EMBL" id="KAB0564279.1"/>
    </source>
</evidence>
<gene>
    <name evidence="2" type="ORF">C9383_07355</name>
    <name evidence="1" type="ORF">F7R03_23140</name>
    <name evidence="3" type="ORF">SAMN04490198_3513</name>
</gene>
<evidence type="ECO:0000313" key="2">
    <source>
        <dbReference type="EMBL" id="PTC29492.1"/>
    </source>
</evidence>
<dbReference type="AlphaFoldDB" id="A0A1H5MQA5"/>
<dbReference type="Proteomes" id="UP000240476">
    <property type="component" value="Unassembled WGS sequence"/>
</dbReference>
<dbReference type="EMBL" id="VZPQ01000017">
    <property type="protein sequence ID" value="KAB0564279.1"/>
    <property type="molecule type" value="Genomic_DNA"/>
</dbReference>
<dbReference type="Proteomes" id="UP000423257">
    <property type="component" value="Unassembled WGS sequence"/>
</dbReference>
<name>A0A1H5MQA5_9PSED</name>
<evidence type="ECO:0000313" key="6">
    <source>
        <dbReference type="Proteomes" id="UP000423257"/>
    </source>
</evidence>
<reference evidence="2 5" key="2">
    <citation type="submission" date="2018-03" db="EMBL/GenBank/DDBJ databases">
        <title>Draft genome sequence of the type strain of Pseudomonas palleroniana LMG 23076, isolated from rice in Cameroon.</title>
        <authorList>
            <person name="Tambong J.T."/>
        </authorList>
    </citation>
    <scope>NUCLEOTIDE SEQUENCE [LARGE SCALE GENOMIC DNA]</scope>
    <source>
        <strain evidence="2 5">LMG 23076</strain>
    </source>
</reference>
<proteinExistence type="predicted"/>
<organism evidence="3 4">
    <name type="scientific">Pseudomonas palleroniana</name>
    <dbReference type="NCBI Taxonomy" id="191390"/>
    <lineage>
        <taxon>Bacteria</taxon>
        <taxon>Pseudomonadati</taxon>
        <taxon>Pseudomonadota</taxon>
        <taxon>Gammaproteobacteria</taxon>
        <taxon>Pseudomonadales</taxon>
        <taxon>Pseudomonadaceae</taxon>
        <taxon>Pseudomonas</taxon>
    </lineage>
</organism>
<evidence type="ECO:0000313" key="3">
    <source>
        <dbReference type="EMBL" id="SEE91549.1"/>
    </source>
</evidence>
<protein>
    <submittedName>
        <fullName evidence="3">Uncharacterized protein</fullName>
    </submittedName>
</protein>
<reference evidence="3 4" key="1">
    <citation type="submission" date="2016-10" db="EMBL/GenBank/DDBJ databases">
        <authorList>
            <person name="de Groot N.N."/>
        </authorList>
    </citation>
    <scope>NUCLEOTIDE SEQUENCE [LARGE SCALE GENOMIC DNA]</scope>
    <source>
        <strain evidence="3 4">BS3265</strain>
    </source>
</reference>
<keyword evidence="5" id="KW-1185">Reference proteome</keyword>
<reference evidence="1 6" key="3">
    <citation type="submission" date="2019-09" db="EMBL/GenBank/DDBJ databases">
        <title>Draft genome sequences of 48 bacterial type strains from the CCUG.</title>
        <authorList>
            <person name="Tunovic T."/>
            <person name="Pineiro-Iglesias B."/>
            <person name="Unosson C."/>
            <person name="Inganas E."/>
            <person name="Ohlen M."/>
            <person name="Cardew S."/>
            <person name="Jensie-Markopoulos S."/>
            <person name="Salva-Serra F."/>
            <person name="Jaen-Luchoro D."/>
            <person name="Karlsson R."/>
            <person name="Svensson-Stadler L."/>
            <person name="Chun J."/>
            <person name="Moore E."/>
        </authorList>
    </citation>
    <scope>NUCLEOTIDE SEQUENCE [LARGE SCALE GENOMIC DNA]</scope>
    <source>
        <strain evidence="1 6">CCUG 51524</strain>
    </source>
</reference>
<evidence type="ECO:0000313" key="5">
    <source>
        <dbReference type="Proteomes" id="UP000240476"/>
    </source>
</evidence>
<sequence>MSFDDSEPVDNANHVAVLQVELATTLLRREWKKVLQAIERAPNQKMLVHTASVAHGFALGLLAGEIITTRGYQAMTALISKAELMMHAELSSKSK</sequence>
<dbReference type="RefSeq" id="WP_090369164.1">
    <property type="nucleotide sequence ID" value="NZ_FNUA01000002.1"/>
</dbReference>
<dbReference type="Proteomes" id="UP000199129">
    <property type="component" value="Unassembled WGS sequence"/>
</dbReference>
<dbReference type="EMBL" id="FNUA01000002">
    <property type="protein sequence ID" value="SEE91549.1"/>
    <property type="molecule type" value="Genomic_DNA"/>
</dbReference>